<proteinExistence type="predicted"/>
<evidence type="ECO:0000313" key="1">
    <source>
        <dbReference type="EMBL" id="KAK3931327.1"/>
    </source>
</evidence>
<dbReference type="AlphaFoldDB" id="A0AAE1LV05"/>
<keyword evidence="2" id="KW-1185">Reference proteome</keyword>
<name>A0AAE1LV05_9NEOP</name>
<protein>
    <submittedName>
        <fullName evidence="1">Gamma-tubulin complex component 2</fullName>
    </submittedName>
</protein>
<sequence length="66" mass="7464">MLPSIFSSRWSMRRPPRMGRFHADPNRSAAYARSQRASSNTSNLRCVWTCCCGQSKAAESTPELEQ</sequence>
<reference evidence="1" key="2">
    <citation type="journal article" date="2023" name="BMC Genomics">
        <title>Pest status, molecular evolution, and epigenetic factors derived from the genome assembly of Frankliniella fusca, a thysanopteran phytovirus vector.</title>
        <authorList>
            <person name="Catto M.A."/>
            <person name="Labadie P.E."/>
            <person name="Jacobson A.L."/>
            <person name="Kennedy G.G."/>
            <person name="Srinivasan R."/>
            <person name="Hunt B.G."/>
        </authorList>
    </citation>
    <scope>NUCLEOTIDE SEQUENCE</scope>
    <source>
        <strain evidence="1">PL_HMW_Pooled</strain>
    </source>
</reference>
<comment type="caution">
    <text evidence="1">The sequence shown here is derived from an EMBL/GenBank/DDBJ whole genome shotgun (WGS) entry which is preliminary data.</text>
</comment>
<reference evidence="1" key="1">
    <citation type="submission" date="2021-07" db="EMBL/GenBank/DDBJ databases">
        <authorList>
            <person name="Catto M.A."/>
            <person name="Jacobson A."/>
            <person name="Kennedy G."/>
            <person name="Labadie P."/>
            <person name="Hunt B.G."/>
            <person name="Srinivasan R."/>
        </authorList>
    </citation>
    <scope>NUCLEOTIDE SEQUENCE</scope>
    <source>
        <strain evidence="1">PL_HMW_Pooled</strain>
        <tissue evidence="1">Head</tissue>
    </source>
</reference>
<evidence type="ECO:0000313" key="2">
    <source>
        <dbReference type="Proteomes" id="UP001219518"/>
    </source>
</evidence>
<gene>
    <name evidence="1" type="ORF">KUF71_025780</name>
</gene>
<dbReference type="EMBL" id="JAHWGI010001422">
    <property type="protein sequence ID" value="KAK3931327.1"/>
    <property type="molecule type" value="Genomic_DNA"/>
</dbReference>
<accession>A0AAE1LV05</accession>
<dbReference type="Proteomes" id="UP001219518">
    <property type="component" value="Unassembled WGS sequence"/>
</dbReference>
<organism evidence="1 2">
    <name type="scientific">Frankliniella fusca</name>
    <dbReference type="NCBI Taxonomy" id="407009"/>
    <lineage>
        <taxon>Eukaryota</taxon>
        <taxon>Metazoa</taxon>
        <taxon>Ecdysozoa</taxon>
        <taxon>Arthropoda</taxon>
        <taxon>Hexapoda</taxon>
        <taxon>Insecta</taxon>
        <taxon>Pterygota</taxon>
        <taxon>Neoptera</taxon>
        <taxon>Paraneoptera</taxon>
        <taxon>Thysanoptera</taxon>
        <taxon>Terebrantia</taxon>
        <taxon>Thripoidea</taxon>
        <taxon>Thripidae</taxon>
        <taxon>Frankliniella</taxon>
    </lineage>
</organism>